<dbReference type="Proteomes" id="UP001301350">
    <property type="component" value="Unassembled WGS sequence"/>
</dbReference>
<evidence type="ECO:0000259" key="2">
    <source>
        <dbReference type="PROSITE" id="PS50090"/>
    </source>
</evidence>
<feature type="region of interest" description="Disordered" evidence="1">
    <location>
        <begin position="129"/>
        <end position="153"/>
    </location>
</feature>
<feature type="region of interest" description="Disordered" evidence="1">
    <location>
        <begin position="24"/>
        <end position="104"/>
    </location>
</feature>
<feature type="domain" description="HTH myb-type" evidence="3">
    <location>
        <begin position="255"/>
        <end position="309"/>
    </location>
</feature>
<dbReference type="SMART" id="SM00717">
    <property type="entry name" value="SANT"/>
    <property type="match status" value="1"/>
</dbReference>
<comment type="caution">
    <text evidence="4">The sequence shown here is derived from an EMBL/GenBank/DDBJ whole genome shotgun (WGS) entry which is preliminary data.</text>
</comment>
<name>A0AAV9IXP8_CYACA</name>
<organism evidence="4 5">
    <name type="scientific">Cyanidium caldarium</name>
    <name type="common">Red alga</name>
    <dbReference type="NCBI Taxonomy" id="2771"/>
    <lineage>
        <taxon>Eukaryota</taxon>
        <taxon>Rhodophyta</taxon>
        <taxon>Bangiophyceae</taxon>
        <taxon>Cyanidiales</taxon>
        <taxon>Cyanidiaceae</taxon>
        <taxon>Cyanidium</taxon>
    </lineage>
</organism>
<evidence type="ECO:0000256" key="1">
    <source>
        <dbReference type="SAM" id="MobiDB-lite"/>
    </source>
</evidence>
<reference evidence="4 5" key="1">
    <citation type="submission" date="2022-07" db="EMBL/GenBank/DDBJ databases">
        <title>Genome-wide signatures of adaptation to extreme environments.</title>
        <authorList>
            <person name="Cho C.H."/>
            <person name="Yoon H.S."/>
        </authorList>
    </citation>
    <scope>NUCLEOTIDE SEQUENCE [LARGE SCALE GENOMIC DNA]</scope>
    <source>
        <strain evidence="4 5">DBV 063 E5</strain>
    </source>
</reference>
<dbReference type="SUPFAM" id="SSF46689">
    <property type="entry name" value="Homeodomain-like"/>
    <property type="match status" value="1"/>
</dbReference>
<dbReference type="InterPro" id="IPR009057">
    <property type="entry name" value="Homeodomain-like_sf"/>
</dbReference>
<feature type="compositionally biased region" description="Polar residues" evidence="1">
    <location>
        <begin position="34"/>
        <end position="53"/>
    </location>
</feature>
<dbReference type="PROSITE" id="PS50090">
    <property type="entry name" value="MYB_LIKE"/>
    <property type="match status" value="1"/>
</dbReference>
<evidence type="ECO:0000313" key="5">
    <source>
        <dbReference type="Proteomes" id="UP001301350"/>
    </source>
</evidence>
<evidence type="ECO:0000259" key="3">
    <source>
        <dbReference type="PROSITE" id="PS51294"/>
    </source>
</evidence>
<evidence type="ECO:0008006" key="6">
    <source>
        <dbReference type="Google" id="ProtNLM"/>
    </source>
</evidence>
<dbReference type="EMBL" id="JANCYW010000011">
    <property type="protein sequence ID" value="KAK4537107.1"/>
    <property type="molecule type" value="Genomic_DNA"/>
</dbReference>
<protein>
    <recommendedName>
        <fullName evidence="6">Myb-like domain-containing protein</fullName>
    </recommendedName>
</protein>
<dbReference type="CDD" id="cd00167">
    <property type="entry name" value="SANT"/>
    <property type="match status" value="1"/>
</dbReference>
<dbReference type="InterPro" id="IPR017930">
    <property type="entry name" value="Myb_dom"/>
</dbReference>
<dbReference type="InterPro" id="IPR001005">
    <property type="entry name" value="SANT/Myb"/>
</dbReference>
<keyword evidence="5" id="KW-1185">Reference proteome</keyword>
<gene>
    <name evidence="4" type="ORF">CDCA_CDCA11G3132</name>
</gene>
<feature type="region of interest" description="Disordered" evidence="1">
    <location>
        <begin position="227"/>
        <end position="264"/>
    </location>
</feature>
<feature type="domain" description="Myb-like" evidence="2">
    <location>
        <begin position="255"/>
        <end position="305"/>
    </location>
</feature>
<dbReference type="Pfam" id="PF00249">
    <property type="entry name" value="Myb_DNA-binding"/>
    <property type="match status" value="1"/>
</dbReference>
<sequence length="309" mass="33122">MPSPLSTSLFGAVAARARLIPALDSLASQRRPLTGSTENASNSTAKQPRTPNGKSRARPRAPPQAEVDAVTSWLQRGLDFGRPDPGVASKTTSALTDPPTPTTAQEAELGREALCELLQLTRTRSVPVSDTAGLATSPAPGGPSEGATPSRGRRLKVDKCDWEFEDYLATARSMKSWTRRFLTRTIVPTTPKGKRNAPGRKTAAGAADAEAIPAWLRLVEEAFPPRTPKAAATNRNGEEAASPTASDCVAPKPQRPGGRGNPWSAAEDRLLMQLFQETNGCWSTISQRLSGRTPYGCRDRFQRLVGLKD</sequence>
<proteinExistence type="predicted"/>
<accession>A0AAV9IXP8</accession>
<dbReference type="Gene3D" id="1.10.10.60">
    <property type="entry name" value="Homeodomain-like"/>
    <property type="match status" value="1"/>
</dbReference>
<evidence type="ECO:0000313" key="4">
    <source>
        <dbReference type="EMBL" id="KAK4537107.1"/>
    </source>
</evidence>
<dbReference type="PROSITE" id="PS51294">
    <property type="entry name" value="HTH_MYB"/>
    <property type="match status" value="1"/>
</dbReference>
<dbReference type="AlphaFoldDB" id="A0AAV9IXP8"/>